<dbReference type="KEGG" id="vg:80399488"/>
<dbReference type="Proteomes" id="UP000681599">
    <property type="component" value="Segment"/>
</dbReference>
<dbReference type="InterPro" id="IPR043502">
    <property type="entry name" value="DNA/RNA_pol_sf"/>
</dbReference>
<keyword evidence="3" id="KW-0808">Transferase</keyword>
<comment type="cofactor">
    <cofactor evidence="9">
        <name>Mg(2+)</name>
        <dbReference type="ChEBI" id="CHEBI:18420"/>
    </cofactor>
    <text evidence="9">Binds 2 Mg(2+) per subunit.</text>
</comment>
<dbReference type="PROSITE" id="PS50522">
    <property type="entry name" value="RDRP_PHAGE"/>
    <property type="match status" value="1"/>
</dbReference>
<dbReference type="Pfam" id="PF03431">
    <property type="entry name" value="RNA_replicase_B"/>
    <property type="match status" value="1"/>
</dbReference>
<dbReference type="RefSeq" id="YP_010770235.1">
    <property type="nucleotide sequence ID" value="NC_074204.1"/>
</dbReference>
<evidence type="ECO:0000256" key="3">
    <source>
        <dbReference type="ARBA" id="ARBA00022679"/>
    </source>
</evidence>
<dbReference type="GeneID" id="80399488"/>
<dbReference type="GO" id="GO:0046872">
    <property type="term" value="F:metal ion binding"/>
    <property type="evidence" value="ECO:0007669"/>
    <property type="project" value="UniProtKB-KW"/>
</dbReference>
<evidence type="ECO:0000256" key="2">
    <source>
        <dbReference type="ARBA" id="ARBA00022484"/>
    </source>
</evidence>
<keyword evidence="2 11" id="KW-0696">RNA-directed RNA polymerase</keyword>
<dbReference type="EC" id="2.7.7.48" evidence="1"/>
<evidence type="ECO:0000256" key="5">
    <source>
        <dbReference type="ARBA" id="ARBA00022741"/>
    </source>
</evidence>
<feature type="binding site" evidence="9">
    <location>
        <position position="420"/>
    </location>
    <ligand>
        <name>Mg(2+)</name>
        <dbReference type="ChEBI" id="CHEBI:18420"/>
        <label>2</label>
    </ligand>
</feature>
<keyword evidence="12" id="KW-1185">Reference proteome</keyword>
<protein>
    <recommendedName>
        <fullName evidence="1">RNA-directed RNA polymerase</fullName>
        <ecNumber evidence="1">2.7.7.48</ecNumber>
    </recommendedName>
    <alternativeName>
        <fullName evidence="7">RNA replicase beta chain</fullName>
    </alternativeName>
</protein>
<keyword evidence="9" id="KW-0460">Magnesium</keyword>
<dbReference type="InterPro" id="IPR007096">
    <property type="entry name" value="RNA-dir_Rpol_cat_phage"/>
</dbReference>
<evidence type="ECO:0000256" key="9">
    <source>
        <dbReference type="PIRSR" id="PIRSR605093-1"/>
    </source>
</evidence>
<dbReference type="EMBL" id="BK013740">
    <property type="protein sequence ID" value="DAD51169.1"/>
    <property type="molecule type" value="Genomic_RNA"/>
</dbReference>
<keyword evidence="9" id="KW-0479">Metal-binding</keyword>
<feature type="binding site" evidence="9">
    <location>
        <position position="329"/>
    </location>
    <ligand>
        <name>Mg(2+)</name>
        <dbReference type="ChEBI" id="CHEBI:18420"/>
        <label>2</label>
    </ligand>
</feature>
<evidence type="ECO:0000256" key="8">
    <source>
        <dbReference type="ARBA" id="ARBA00048744"/>
    </source>
</evidence>
<reference evidence="11" key="1">
    <citation type="submission" date="2020-09" db="EMBL/GenBank/DDBJ databases">
        <title>Leviviricetes taxonomy.</title>
        <authorList>
            <person name="Stockdale S.R."/>
            <person name="Callanan J."/>
            <person name="Adriaenssens E.M."/>
            <person name="Kuhn J.H."/>
            <person name="Rumnieks J."/>
            <person name="Shkoporov A."/>
            <person name="Draper L.A."/>
            <person name="Ross P."/>
            <person name="Hill C."/>
        </authorList>
    </citation>
    <scope>NUCLEOTIDE SEQUENCE</scope>
</reference>
<accession>A0A8S5L0K2</accession>
<evidence type="ECO:0000256" key="7">
    <source>
        <dbReference type="ARBA" id="ARBA00030248"/>
    </source>
</evidence>
<dbReference type="SUPFAM" id="SSF56672">
    <property type="entry name" value="DNA/RNA polymerases"/>
    <property type="match status" value="1"/>
</dbReference>
<dbReference type="InterPro" id="IPR005093">
    <property type="entry name" value="RNArep_beta"/>
</dbReference>
<organism evidence="11 12">
    <name type="scientific">ssRNA phage SRR7976324_1</name>
    <dbReference type="NCBI Taxonomy" id="2786694"/>
    <lineage>
        <taxon>Viruses</taxon>
        <taxon>Riboviria</taxon>
        <taxon>Orthornavirae</taxon>
        <taxon>Lenarviricota</taxon>
        <taxon>Leviviricetes</taxon>
        <taxon>Timlovirales</taxon>
        <taxon>Blumeviridae</taxon>
        <taxon>Shihwivirus</taxon>
        <taxon>Shihwivirus caenenecus</taxon>
    </lineage>
</organism>
<name>A0A8S5L0K2_9VIRU</name>
<gene>
    <name evidence="11" type="primary">SRR7976324_1_4</name>
</gene>
<proteinExistence type="predicted"/>
<dbReference type="GO" id="GO:0003968">
    <property type="term" value="F:RNA-directed RNA polymerase activity"/>
    <property type="evidence" value="ECO:0007669"/>
    <property type="project" value="UniProtKB-KW"/>
</dbReference>
<evidence type="ECO:0000259" key="10">
    <source>
        <dbReference type="PROSITE" id="PS50522"/>
    </source>
</evidence>
<evidence type="ECO:0000256" key="1">
    <source>
        <dbReference type="ARBA" id="ARBA00012494"/>
    </source>
</evidence>
<keyword evidence="4" id="KW-0548">Nucleotidyltransferase</keyword>
<evidence type="ECO:0000313" key="12">
    <source>
        <dbReference type="Proteomes" id="UP000681599"/>
    </source>
</evidence>
<dbReference type="GO" id="GO:0039694">
    <property type="term" value="P:viral RNA genome replication"/>
    <property type="evidence" value="ECO:0007669"/>
    <property type="project" value="InterPro"/>
</dbReference>
<keyword evidence="5" id="KW-0547">Nucleotide-binding</keyword>
<dbReference type="GO" id="GO:0000166">
    <property type="term" value="F:nucleotide binding"/>
    <property type="evidence" value="ECO:0007669"/>
    <property type="project" value="UniProtKB-KW"/>
</dbReference>
<feature type="binding site" evidence="9">
    <location>
        <position position="419"/>
    </location>
    <ligand>
        <name>Mg(2+)</name>
        <dbReference type="ChEBI" id="CHEBI:18420"/>
        <label>2</label>
    </ligand>
</feature>
<keyword evidence="6" id="KW-0693">Viral RNA replication</keyword>
<evidence type="ECO:0000256" key="6">
    <source>
        <dbReference type="ARBA" id="ARBA00022953"/>
    </source>
</evidence>
<evidence type="ECO:0000256" key="4">
    <source>
        <dbReference type="ARBA" id="ARBA00022695"/>
    </source>
</evidence>
<sequence>MDSLRPVLSTWEDILAQLRCTSVSWRGNSLSEGDRDTYTEAIVLCALHLIDMSTRFGGIGPHRELVAWARFACTLDVLDVGEFLSDAVTLLRHVSEPTTYSWFKRQLAEKYPFTGRFLAPIRLALTEFLSNPSAEAFTPCYQFLSFLTHVSLRDLPVDLEPEYVELESILQTQTYPPAIVREMNLIMREWLAEFSVNPDSLNPHHGPGAVAEAAATQLDKYRFLGTDAMLDYVLSHHAGVVPTSYYAYPPSNWKRESVFVDVPKSMKTRRGISKEPATLMFWQQAIKDCIVDYVHRHPELSKHINFDDQSRNARLAISGSRSGRFATIDLSSASDTVTTTLVKAVFEGTPLYPFLVGLRSRTVRLPSGKVLRVEKYAPMGSALCFPVETLIFSCAIEYAVRRARRQGLGFYPSWRVFGDDIIVRTPLFEEVVMVLEGLNFKINHSKSFSSCARFRESCGGEGYDGVDVTPMRISRRFYSVRGRITSRHAEITTGLMDMANRCHAYGFSLTRAWIIRVLLDNPIAPPLFSEDGRGALYSPMPDNYRAKRRVNYDWQREEIQVLVSRPVVQNRTTASDLEAARYVETLRLLQFRKGDVFYPEDSIQVQCGTRRTKLSKTWVPSTRSSFACLGLIKPLQPE</sequence>
<comment type="catalytic activity">
    <reaction evidence="8">
        <text>RNA(n) + a ribonucleoside 5'-triphosphate = RNA(n+1) + diphosphate</text>
        <dbReference type="Rhea" id="RHEA:21248"/>
        <dbReference type="Rhea" id="RHEA-COMP:14527"/>
        <dbReference type="Rhea" id="RHEA-COMP:17342"/>
        <dbReference type="ChEBI" id="CHEBI:33019"/>
        <dbReference type="ChEBI" id="CHEBI:61557"/>
        <dbReference type="ChEBI" id="CHEBI:140395"/>
        <dbReference type="EC" id="2.7.7.48"/>
    </reaction>
</comment>
<evidence type="ECO:0000313" key="11">
    <source>
        <dbReference type="EMBL" id="DAD51169.1"/>
    </source>
</evidence>
<feature type="domain" description="RdRp catalytic" evidence="10">
    <location>
        <begin position="314"/>
        <end position="451"/>
    </location>
</feature>